<sequence>MMTSHFVVTPDQHERPQVVGKQMTVLASNAATQSYGITLQRGGKGTRPPPHSHDWDEAF</sequence>
<accession>A0A512NSJ4</accession>
<dbReference type="EMBL" id="BKAJ01000273">
    <property type="protein sequence ID" value="GEP61921.1"/>
    <property type="molecule type" value="Genomic_DNA"/>
</dbReference>
<proteinExistence type="predicted"/>
<name>A0A512NSJ4_9HYPH</name>
<comment type="caution">
    <text evidence="2">The sequence shown here is derived from an EMBL/GenBank/DDBJ whole genome shotgun (WGS) entry which is preliminary data.</text>
</comment>
<dbReference type="Proteomes" id="UP000321058">
    <property type="component" value="Unassembled WGS sequence"/>
</dbReference>
<organism evidence="2 3">
    <name type="scientific">Reyranella soli</name>
    <dbReference type="NCBI Taxonomy" id="1230389"/>
    <lineage>
        <taxon>Bacteria</taxon>
        <taxon>Pseudomonadati</taxon>
        <taxon>Pseudomonadota</taxon>
        <taxon>Alphaproteobacteria</taxon>
        <taxon>Hyphomicrobiales</taxon>
        <taxon>Reyranellaceae</taxon>
        <taxon>Reyranella</taxon>
    </lineage>
</organism>
<reference evidence="2 3" key="1">
    <citation type="submission" date="2019-07" db="EMBL/GenBank/DDBJ databases">
        <title>Whole genome shotgun sequence of Reyranella soli NBRC 108950.</title>
        <authorList>
            <person name="Hosoyama A."/>
            <person name="Uohara A."/>
            <person name="Ohji S."/>
            <person name="Ichikawa N."/>
        </authorList>
    </citation>
    <scope>NUCLEOTIDE SEQUENCE [LARGE SCALE GENOMIC DNA]</scope>
    <source>
        <strain evidence="2 3">NBRC 108950</strain>
    </source>
</reference>
<evidence type="ECO:0000256" key="1">
    <source>
        <dbReference type="SAM" id="MobiDB-lite"/>
    </source>
</evidence>
<dbReference type="AlphaFoldDB" id="A0A512NSJ4"/>
<keyword evidence="3" id="KW-1185">Reference proteome</keyword>
<evidence type="ECO:0000313" key="2">
    <source>
        <dbReference type="EMBL" id="GEP61921.1"/>
    </source>
</evidence>
<dbReference type="Gene3D" id="2.60.120.10">
    <property type="entry name" value="Jelly Rolls"/>
    <property type="match status" value="1"/>
</dbReference>
<gene>
    <name evidence="2" type="ORF">RSO01_90870</name>
</gene>
<protein>
    <recommendedName>
        <fullName evidence="4">Cupin 2 conserved barrel domain-containing protein</fullName>
    </recommendedName>
</protein>
<dbReference type="SUPFAM" id="SSF51182">
    <property type="entry name" value="RmlC-like cupins"/>
    <property type="match status" value="1"/>
</dbReference>
<dbReference type="InterPro" id="IPR011051">
    <property type="entry name" value="RmlC_Cupin_sf"/>
</dbReference>
<feature type="region of interest" description="Disordered" evidence="1">
    <location>
        <begin position="36"/>
        <end position="59"/>
    </location>
</feature>
<dbReference type="InterPro" id="IPR014710">
    <property type="entry name" value="RmlC-like_jellyroll"/>
</dbReference>
<evidence type="ECO:0008006" key="4">
    <source>
        <dbReference type="Google" id="ProtNLM"/>
    </source>
</evidence>
<evidence type="ECO:0000313" key="3">
    <source>
        <dbReference type="Proteomes" id="UP000321058"/>
    </source>
</evidence>